<dbReference type="EMBL" id="BARU01026514">
    <property type="protein sequence ID" value="GAH76277.1"/>
    <property type="molecule type" value="Genomic_DNA"/>
</dbReference>
<organism evidence="1">
    <name type="scientific">marine sediment metagenome</name>
    <dbReference type="NCBI Taxonomy" id="412755"/>
    <lineage>
        <taxon>unclassified sequences</taxon>
        <taxon>metagenomes</taxon>
        <taxon>ecological metagenomes</taxon>
    </lineage>
</organism>
<sequence>MKKLIYLILVLSLFFYCGPKEGKVEKIMVDGVAHIMNPEKPLKGEVQIDIEKTREINPYRYEEVGLRWFEFVRDTDGEVILFNLNNPE</sequence>
<name>X1I3I8_9ZZZZ</name>
<comment type="caution">
    <text evidence="1">The sequence shown here is derived from an EMBL/GenBank/DDBJ whole genome shotgun (WGS) entry which is preliminary data.</text>
</comment>
<gene>
    <name evidence="1" type="ORF">S03H2_42575</name>
</gene>
<accession>X1I3I8</accession>
<proteinExistence type="predicted"/>
<protein>
    <submittedName>
        <fullName evidence="1">Uncharacterized protein</fullName>
    </submittedName>
</protein>
<reference evidence="1" key="1">
    <citation type="journal article" date="2014" name="Front. Microbiol.">
        <title>High frequency of phylogenetically diverse reductive dehalogenase-homologous genes in deep subseafloor sedimentary metagenomes.</title>
        <authorList>
            <person name="Kawai M."/>
            <person name="Futagami T."/>
            <person name="Toyoda A."/>
            <person name="Takaki Y."/>
            <person name="Nishi S."/>
            <person name="Hori S."/>
            <person name="Arai W."/>
            <person name="Tsubouchi T."/>
            <person name="Morono Y."/>
            <person name="Uchiyama I."/>
            <person name="Ito T."/>
            <person name="Fujiyama A."/>
            <person name="Inagaki F."/>
            <person name="Takami H."/>
        </authorList>
    </citation>
    <scope>NUCLEOTIDE SEQUENCE</scope>
    <source>
        <strain evidence="1">Expedition CK06-06</strain>
    </source>
</reference>
<evidence type="ECO:0000313" key="1">
    <source>
        <dbReference type="EMBL" id="GAH76277.1"/>
    </source>
</evidence>
<feature type="non-terminal residue" evidence="1">
    <location>
        <position position="88"/>
    </location>
</feature>
<dbReference type="AlphaFoldDB" id="X1I3I8"/>